<accession>A0ABS9YLE8</accession>
<proteinExistence type="predicted"/>
<name>A0ABS9YLE8_9ACTN</name>
<gene>
    <name evidence="2" type="ORF">MQP27_44190</name>
</gene>
<dbReference type="RefSeq" id="WP_242776377.1">
    <property type="nucleotide sequence ID" value="NZ_JALDAY010000017.1"/>
</dbReference>
<dbReference type="EMBL" id="JALDAY010000017">
    <property type="protein sequence ID" value="MCI3278091.1"/>
    <property type="molecule type" value="Genomic_DNA"/>
</dbReference>
<evidence type="ECO:0000313" key="2">
    <source>
        <dbReference type="EMBL" id="MCI3278091.1"/>
    </source>
</evidence>
<keyword evidence="3" id="KW-1185">Reference proteome</keyword>
<protein>
    <submittedName>
        <fullName evidence="2">DUF397 domain-containing protein</fullName>
    </submittedName>
</protein>
<reference evidence="2" key="1">
    <citation type="submission" date="2022-03" db="EMBL/GenBank/DDBJ databases">
        <title>Streptomyces 7R015 and 7R016 isolated from Barleria lupulina in Thailand.</title>
        <authorList>
            <person name="Kanchanasin P."/>
            <person name="Phongsopitanun W."/>
            <person name="Tanasupawat S."/>
        </authorList>
    </citation>
    <scope>NUCLEOTIDE SEQUENCE</scope>
    <source>
        <strain evidence="2">7R015</strain>
    </source>
</reference>
<evidence type="ECO:0000259" key="1">
    <source>
        <dbReference type="Pfam" id="PF04149"/>
    </source>
</evidence>
<sequence>MSTHHVRQPSQAELICADWRKSSRSSGNGACVEVAVVGDVVAVRDSKHTDGDALVFSPHEWRRFLDAAGAGPVRRH</sequence>
<dbReference type="InterPro" id="IPR007278">
    <property type="entry name" value="DUF397"/>
</dbReference>
<dbReference type="Proteomes" id="UP001165269">
    <property type="component" value="Unassembled WGS sequence"/>
</dbReference>
<evidence type="ECO:0000313" key="3">
    <source>
        <dbReference type="Proteomes" id="UP001165269"/>
    </source>
</evidence>
<dbReference type="Pfam" id="PF04149">
    <property type="entry name" value="DUF397"/>
    <property type="match status" value="1"/>
</dbReference>
<comment type="caution">
    <text evidence="2">The sequence shown here is derived from an EMBL/GenBank/DDBJ whole genome shotgun (WGS) entry which is preliminary data.</text>
</comment>
<feature type="domain" description="DUF397" evidence="1">
    <location>
        <begin position="17"/>
        <end position="68"/>
    </location>
</feature>
<organism evidence="2 3">
    <name type="scientific">Streptomyces cylindrosporus</name>
    <dbReference type="NCBI Taxonomy" id="2927583"/>
    <lineage>
        <taxon>Bacteria</taxon>
        <taxon>Bacillati</taxon>
        <taxon>Actinomycetota</taxon>
        <taxon>Actinomycetes</taxon>
        <taxon>Kitasatosporales</taxon>
        <taxon>Streptomycetaceae</taxon>
        <taxon>Streptomyces</taxon>
    </lineage>
</organism>